<accession>A0A1Q3EH99</accession>
<organism evidence="4 5">
    <name type="scientific">Lentinula edodes</name>
    <name type="common">Shiitake mushroom</name>
    <name type="synonym">Lentinus edodes</name>
    <dbReference type="NCBI Taxonomy" id="5353"/>
    <lineage>
        <taxon>Eukaryota</taxon>
        <taxon>Fungi</taxon>
        <taxon>Dikarya</taxon>
        <taxon>Basidiomycota</taxon>
        <taxon>Agaricomycotina</taxon>
        <taxon>Agaricomycetes</taxon>
        <taxon>Agaricomycetidae</taxon>
        <taxon>Agaricales</taxon>
        <taxon>Marasmiineae</taxon>
        <taxon>Omphalotaceae</taxon>
        <taxon>Lentinula</taxon>
    </lineage>
</organism>
<dbReference type="InterPro" id="IPR042277">
    <property type="entry name" value="IST1-like"/>
</dbReference>
<evidence type="ECO:0000256" key="1">
    <source>
        <dbReference type="ARBA" id="ARBA00005536"/>
    </source>
</evidence>
<evidence type="ECO:0000256" key="3">
    <source>
        <dbReference type="SAM" id="MobiDB-lite"/>
    </source>
</evidence>
<dbReference type="EMBL" id="BDGU01000328">
    <property type="protein sequence ID" value="GAW06593.1"/>
    <property type="molecule type" value="Genomic_DNA"/>
</dbReference>
<reference evidence="4 5" key="1">
    <citation type="submission" date="2016-08" db="EMBL/GenBank/DDBJ databases">
        <authorList>
            <consortium name="Lentinula edodes genome sequencing consortium"/>
            <person name="Sakamoto Y."/>
            <person name="Nakade K."/>
            <person name="Sato S."/>
            <person name="Yoshida Y."/>
            <person name="Miyazaki K."/>
            <person name="Natsume S."/>
            <person name="Konno N."/>
        </authorList>
    </citation>
    <scope>NUCLEOTIDE SEQUENCE [LARGE SCALE GENOMIC DNA]</scope>
    <source>
        <strain evidence="4 5">NBRC 111202</strain>
    </source>
</reference>
<dbReference type="InterPro" id="IPR005061">
    <property type="entry name" value="Ist1"/>
</dbReference>
<gene>
    <name evidence="4" type="ORF">LENED_008530</name>
</gene>
<dbReference type="GO" id="GO:0015031">
    <property type="term" value="P:protein transport"/>
    <property type="evidence" value="ECO:0007669"/>
    <property type="project" value="InterPro"/>
</dbReference>
<feature type="compositionally biased region" description="Basic and acidic residues" evidence="3">
    <location>
        <begin position="252"/>
        <end position="269"/>
    </location>
</feature>
<reference evidence="4 5" key="2">
    <citation type="submission" date="2017-02" db="EMBL/GenBank/DDBJ databases">
        <title>A genome survey and senescence transcriptome analysis in Lentinula edodes.</title>
        <authorList>
            <person name="Sakamoto Y."/>
            <person name="Nakade K."/>
            <person name="Sato S."/>
            <person name="Yoshida Y."/>
            <person name="Miyazaki K."/>
            <person name="Natsume S."/>
            <person name="Konno N."/>
        </authorList>
    </citation>
    <scope>NUCLEOTIDE SEQUENCE [LARGE SCALE GENOMIC DNA]</scope>
    <source>
        <strain evidence="4 5">NBRC 111202</strain>
    </source>
</reference>
<dbReference type="STRING" id="5353.A0A1Q3EH99"/>
<name>A0A1Q3EH99_LENED</name>
<evidence type="ECO:0000256" key="2">
    <source>
        <dbReference type="SAM" id="Coils"/>
    </source>
</evidence>
<keyword evidence="5" id="KW-1185">Reference proteome</keyword>
<dbReference type="PANTHER" id="PTHR12161">
    <property type="entry name" value="IST1 FAMILY MEMBER"/>
    <property type="match status" value="1"/>
</dbReference>
<dbReference type="Pfam" id="PF03398">
    <property type="entry name" value="Ist1"/>
    <property type="match status" value="1"/>
</dbReference>
<protein>
    <submittedName>
        <fullName evidence="4">DUF292-domain-containing protein</fullName>
    </submittedName>
</protein>
<comment type="caution">
    <text evidence="4">The sequence shown here is derived from an EMBL/GenBank/DDBJ whole genome shotgun (WGS) entry which is preliminary data.</text>
</comment>
<dbReference type="PANTHER" id="PTHR12161:SF5">
    <property type="entry name" value="IST1 HOMOLOG"/>
    <property type="match status" value="1"/>
</dbReference>
<dbReference type="Proteomes" id="UP000188533">
    <property type="component" value="Unassembled WGS sequence"/>
</dbReference>
<feature type="region of interest" description="Disordered" evidence="3">
    <location>
        <begin position="237"/>
        <end position="269"/>
    </location>
</feature>
<feature type="coiled-coil region" evidence="2">
    <location>
        <begin position="43"/>
        <end position="70"/>
    </location>
</feature>
<sequence>MLILPISVHVLGARSSNSSNSDTPALMPPWNSAKAKVQLRLSVQRLRTLQEKKEAQAKSARRDIASLVERGKIETARIKVEGIIGEDIHLELLELLELYCEVLLARFGVLDQNAREPDPAVIEGVCSIIYAAPRTELKELNVLREILMHKYGRDFSAMIMENRGSCVSDRVVRKLDIATPSTELVDAYLAEITKAYGVPWSSAAATNGGEGPEGSLKEAAAQSDMVLPDIEAKAASTISTTPKLPDIPPTEDENKKTGSAKEETHDERYNDLRNQEVFLYSFSSMLKASRKYSLAQIGSRAWAR</sequence>
<dbReference type="AlphaFoldDB" id="A0A1Q3EH99"/>
<proteinExistence type="inferred from homology"/>
<dbReference type="Gene3D" id="1.20.1260.60">
    <property type="entry name" value="Vacuolar protein sorting-associated protein Ist1"/>
    <property type="match status" value="1"/>
</dbReference>
<evidence type="ECO:0000313" key="4">
    <source>
        <dbReference type="EMBL" id="GAW06593.1"/>
    </source>
</evidence>
<evidence type="ECO:0000313" key="5">
    <source>
        <dbReference type="Proteomes" id="UP000188533"/>
    </source>
</evidence>
<dbReference type="FunFam" id="1.20.1260.60:FF:000002">
    <property type="entry name" value="Vacuolar protein sorting-associated protein IST1"/>
    <property type="match status" value="1"/>
</dbReference>
<keyword evidence="2" id="KW-0175">Coiled coil</keyword>
<comment type="similarity">
    <text evidence="1">Belongs to the IST1 family.</text>
</comment>